<feature type="region of interest" description="Disordered" evidence="2">
    <location>
        <begin position="252"/>
        <end position="402"/>
    </location>
</feature>
<accession>A0A7C3KIJ7</accession>
<evidence type="ECO:0000256" key="1">
    <source>
        <dbReference type="SAM" id="Coils"/>
    </source>
</evidence>
<dbReference type="SUPFAM" id="SSF50346">
    <property type="entry name" value="PRC-barrel domain"/>
    <property type="match status" value="1"/>
</dbReference>
<dbReference type="AlphaFoldDB" id="A0A7C3KIJ7"/>
<feature type="compositionally biased region" description="Polar residues" evidence="2">
    <location>
        <begin position="336"/>
        <end position="347"/>
    </location>
</feature>
<proteinExistence type="predicted"/>
<dbReference type="Gene3D" id="1.20.120.20">
    <property type="entry name" value="Apolipoprotein"/>
    <property type="match status" value="1"/>
</dbReference>
<evidence type="ECO:0000259" key="3">
    <source>
        <dbReference type="Pfam" id="PF05239"/>
    </source>
</evidence>
<name>A0A7C3KIJ7_9CYAN</name>
<organism evidence="4">
    <name type="scientific">Oscillatoriales cyanobacterium SpSt-418</name>
    <dbReference type="NCBI Taxonomy" id="2282169"/>
    <lineage>
        <taxon>Bacteria</taxon>
        <taxon>Bacillati</taxon>
        <taxon>Cyanobacteriota</taxon>
        <taxon>Cyanophyceae</taxon>
        <taxon>Oscillatoriophycideae</taxon>
        <taxon>Oscillatoriales</taxon>
    </lineage>
</organism>
<dbReference type="PANTHER" id="PTHR36740">
    <property type="entry name" value="PRC DOMAIN-CONTAINING PROTEIN"/>
    <property type="match status" value="1"/>
</dbReference>
<evidence type="ECO:0000313" key="4">
    <source>
        <dbReference type="EMBL" id="HFM99942.1"/>
    </source>
</evidence>
<reference evidence="4" key="1">
    <citation type="journal article" date="2020" name="mSystems">
        <title>Genome- and Community-Level Interaction Insights into Carbon Utilization and Element Cycling Functions of Hydrothermarchaeota in Hydrothermal Sediment.</title>
        <authorList>
            <person name="Zhou Z."/>
            <person name="Liu Y."/>
            <person name="Xu W."/>
            <person name="Pan J."/>
            <person name="Luo Z.H."/>
            <person name="Li M."/>
        </authorList>
    </citation>
    <scope>NUCLEOTIDE SEQUENCE [LARGE SCALE GENOMIC DNA]</scope>
    <source>
        <strain evidence="4">SpSt-418</strain>
    </source>
</reference>
<dbReference type="PANTHER" id="PTHR36740:SF1">
    <property type="entry name" value="PRC-BARREL DOMAIN-CONTAINING PROTEIN"/>
    <property type="match status" value="1"/>
</dbReference>
<sequence length="429" mass="46864">MPSSTGPLKHSDLINRLVIDRASMENVGRVEVLWMYPPAHKVLGFVCKSGLLGSKKTAFNLMQIYTLGENSILVGSAGQETDGDRVNQLESLIGCEVWSDAGGKAGKIIDYVFDGKTGQISAYLFTTDGRLSALTEGIFQLVPSQILNIGRQRILISDISARSLVPYKEGIRRRIAKVGDTLLEEYRDVTSKAQTAAEQAKRRVQDLTEQAKEVAQNLGEQLVESTQNLTEQAIETSHSLADQVRHQAEVLTDQLQDEPVKSGETAKPETENLELDDWLAEPSDRPEPVPLTPLGEKQSESEPSAPLPDEAADLWSVEPDRPPLDLPAPPAKKTSDWQPAVTSPATETSDDDPWGVEAAEVDRTAPVESAAPPAPPPVDFEDDWDVETPPATPTEVQPPEPIAVIEFDELGDIWDDEDPLPTSEDPSQR</sequence>
<feature type="compositionally biased region" description="Acidic residues" evidence="2">
    <location>
        <begin position="410"/>
        <end position="419"/>
    </location>
</feature>
<feature type="domain" description="PRC-barrel" evidence="3">
    <location>
        <begin position="89"/>
        <end position="159"/>
    </location>
</feature>
<gene>
    <name evidence="4" type="ORF">ENR64_19735</name>
</gene>
<dbReference type="InterPro" id="IPR027275">
    <property type="entry name" value="PRC-brl_dom"/>
</dbReference>
<feature type="coiled-coil region" evidence="1">
    <location>
        <begin position="183"/>
        <end position="217"/>
    </location>
</feature>
<evidence type="ECO:0000256" key="2">
    <source>
        <dbReference type="SAM" id="MobiDB-lite"/>
    </source>
</evidence>
<dbReference type="EMBL" id="DSRU01000278">
    <property type="protein sequence ID" value="HFM99942.1"/>
    <property type="molecule type" value="Genomic_DNA"/>
</dbReference>
<comment type="caution">
    <text evidence="4">The sequence shown here is derived from an EMBL/GenBank/DDBJ whole genome shotgun (WGS) entry which is preliminary data.</text>
</comment>
<feature type="compositionally biased region" description="Basic and acidic residues" evidence="2">
    <location>
        <begin position="258"/>
        <end position="270"/>
    </location>
</feature>
<feature type="compositionally biased region" description="Pro residues" evidence="2">
    <location>
        <begin position="390"/>
        <end position="401"/>
    </location>
</feature>
<dbReference type="Pfam" id="PF05239">
    <property type="entry name" value="PRC"/>
    <property type="match status" value="1"/>
</dbReference>
<dbReference type="InterPro" id="IPR011033">
    <property type="entry name" value="PRC_barrel-like_sf"/>
</dbReference>
<keyword evidence="1" id="KW-0175">Coiled coil</keyword>
<protein>
    <recommendedName>
        <fullName evidence="3">PRC-barrel domain-containing protein</fullName>
    </recommendedName>
</protein>
<feature type="region of interest" description="Disordered" evidence="2">
    <location>
        <begin position="410"/>
        <end position="429"/>
    </location>
</feature>